<accession>A0A8H6HEU8</accession>
<evidence type="ECO:0000313" key="2">
    <source>
        <dbReference type="EMBL" id="KAF6744548.1"/>
    </source>
</evidence>
<reference evidence="2 3" key="1">
    <citation type="submission" date="2020-07" db="EMBL/GenBank/DDBJ databases">
        <title>Comparative genomics of pyrophilous fungi reveals a link between fire events and developmental genes.</title>
        <authorList>
            <consortium name="DOE Joint Genome Institute"/>
            <person name="Steindorff A.S."/>
            <person name="Carver A."/>
            <person name="Calhoun S."/>
            <person name="Stillman K."/>
            <person name="Liu H."/>
            <person name="Lipzen A."/>
            <person name="Pangilinan J."/>
            <person name="Labutti K."/>
            <person name="Bruns T.D."/>
            <person name="Grigoriev I.V."/>
        </authorList>
    </citation>
    <scope>NUCLEOTIDE SEQUENCE [LARGE SCALE GENOMIC DNA]</scope>
    <source>
        <strain evidence="2 3">CBS 144469</strain>
    </source>
</reference>
<gene>
    <name evidence="2" type="ORF">DFP72DRAFT_857344</name>
</gene>
<sequence>MGNTHGFNGSRGWRDGLVGRQSSSSSSVSSVRLRENARRPRSSELVKWVAAVHAIIVAVGVCAGGAITSSSPSVVVDVRPPAAQTGTTGALGGFGNSANTSTGVFGAKPTGGLGAFGGTPASSTSVFGGTAGTFGQPLDLGGWFCILSLCPWNNTPASLSLLV</sequence>
<protein>
    <submittedName>
        <fullName evidence="2">Uncharacterized protein</fullName>
    </submittedName>
</protein>
<evidence type="ECO:0000256" key="1">
    <source>
        <dbReference type="SAM" id="MobiDB-lite"/>
    </source>
</evidence>
<dbReference type="Proteomes" id="UP000521943">
    <property type="component" value="Unassembled WGS sequence"/>
</dbReference>
<name>A0A8H6HEU8_9AGAR</name>
<dbReference type="EMBL" id="JACGCI010000118">
    <property type="protein sequence ID" value="KAF6744548.1"/>
    <property type="molecule type" value="Genomic_DNA"/>
</dbReference>
<comment type="caution">
    <text evidence="2">The sequence shown here is derived from an EMBL/GenBank/DDBJ whole genome shotgun (WGS) entry which is preliminary data.</text>
</comment>
<proteinExistence type="predicted"/>
<organism evidence="2 3">
    <name type="scientific">Ephemerocybe angulata</name>
    <dbReference type="NCBI Taxonomy" id="980116"/>
    <lineage>
        <taxon>Eukaryota</taxon>
        <taxon>Fungi</taxon>
        <taxon>Dikarya</taxon>
        <taxon>Basidiomycota</taxon>
        <taxon>Agaricomycotina</taxon>
        <taxon>Agaricomycetes</taxon>
        <taxon>Agaricomycetidae</taxon>
        <taxon>Agaricales</taxon>
        <taxon>Agaricineae</taxon>
        <taxon>Psathyrellaceae</taxon>
        <taxon>Ephemerocybe</taxon>
    </lineage>
</organism>
<feature type="region of interest" description="Disordered" evidence="1">
    <location>
        <begin position="1"/>
        <end position="37"/>
    </location>
</feature>
<dbReference type="AlphaFoldDB" id="A0A8H6HEU8"/>
<keyword evidence="3" id="KW-1185">Reference proteome</keyword>
<evidence type="ECO:0000313" key="3">
    <source>
        <dbReference type="Proteomes" id="UP000521943"/>
    </source>
</evidence>
<feature type="compositionally biased region" description="Low complexity" evidence="1">
    <location>
        <begin position="22"/>
        <end position="31"/>
    </location>
</feature>